<dbReference type="InterPro" id="IPR024400">
    <property type="entry name" value="DUF2635"/>
</dbReference>
<dbReference type="Pfam" id="PF10948">
    <property type="entry name" value="DUF2635"/>
    <property type="match status" value="1"/>
</dbReference>
<gene>
    <name evidence="2" type="ORF">V8G57_15660</name>
</gene>
<sequence>MSNTYAVKPAPGRIVPDPEYGDDLPAEGRDVPKTPYWVRRLKDGDVIEAQTKKPAVKSAKTEGAA</sequence>
<keyword evidence="3" id="KW-1185">Reference proteome</keyword>
<organism evidence="2 3">
    <name type="scientific">Collimonas rhizosphaerae</name>
    <dbReference type="NCBI Taxonomy" id="3126357"/>
    <lineage>
        <taxon>Bacteria</taxon>
        <taxon>Pseudomonadati</taxon>
        <taxon>Pseudomonadota</taxon>
        <taxon>Betaproteobacteria</taxon>
        <taxon>Burkholderiales</taxon>
        <taxon>Oxalobacteraceae</taxon>
        <taxon>Collimonas</taxon>
    </lineage>
</organism>
<evidence type="ECO:0000313" key="2">
    <source>
        <dbReference type="EMBL" id="MEM4988830.1"/>
    </source>
</evidence>
<proteinExistence type="predicted"/>
<evidence type="ECO:0000313" key="3">
    <source>
        <dbReference type="Proteomes" id="UP001495910"/>
    </source>
</evidence>
<evidence type="ECO:0000256" key="1">
    <source>
        <dbReference type="SAM" id="MobiDB-lite"/>
    </source>
</evidence>
<dbReference type="Proteomes" id="UP001495910">
    <property type="component" value="Unassembled WGS sequence"/>
</dbReference>
<protein>
    <submittedName>
        <fullName evidence="2">DUF2635 domain-containing protein</fullName>
    </submittedName>
</protein>
<reference evidence="2 3" key="1">
    <citation type="submission" date="2024-02" db="EMBL/GenBank/DDBJ databases">
        <title>Draft genome sequence of Collimonas sp. strain H4R21, an effective mineral-weathering bacterial strain isolated from the beech rhizosphere.</title>
        <authorList>
            <person name="Morin E."/>
            <person name="Uroz S."/>
            <person name="Leveau J.H.J."/>
            <person name="Kumar R."/>
            <person name="Rey M.W."/>
            <person name="Pham J."/>
        </authorList>
    </citation>
    <scope>NUCLEOTIDE SEQUENCE [LARGE SCALE GENOMIC DNA]</scope>
    <source>
        <strain evidence="2 3">H4R21</strain>
    </source>
</reference>
<accession>A0ABU9PXT2</accession>
<name>A0ABU9PXT2_9BURK</name>
<dbReference type="RefSeq" id="WP_342830158.1">
    <property type="nucleotide sequence ID" value="NZ_JBANDC010000010.1"/>
</dbReference>
<comment type="caution">
    <text evidence="2">The sequence shown here is derived from an EMBL/GenBank/DDBJ whole genome shotgun (WGS) entry which is preliminary data.</text>
</comment>
<feature type="region of interest" description="Disordered" evidence="1">
    <location>
        <begin position="1"/>
        <end position="31"/>
    </location>
</feature>
<dbReference type="EMBL" id="JBANDC010000010">
    <property type="protein sequence ID" value="MEM4988830.1"/>
    <property type="molecule type" value="Genomic_DNA"/>
</dbReference>